<dbReference type="PANTHER" id="PTHR42847">
    <property type="entry name" value="ALKANESULFONATE MONOOXYGENASE"/>
    <property type="match status" value="1"/>
</dbReference>
<dbReference type="Pfam" id="PF00296">
    <property type="entry name" value="Bac_luciferase"/>
    <property type="match status" value="1"/>
</dbReference>
<protein>
    <recommendedName>
        <fullName evidence="5">Luciferase-like domain-containing protein</fullName>
    </recommendedName>
</protein>
<name>A0A229NVL3_9BACL</name>
<evidence type="ECO:0000256" key="4">
    <source>
        <dbReference type="ARBA" id="ARBA00023033"/>
    </source>
</evidence>
<dbReference type="InterPro" id="IPR036661">
    <property type="entry name" value="Luciferase-like_sf"/>
</dbReference>
<dbReference type="PANTHER" id="PTHR42847:SF4">
    <property type="entry name" value="ALKANESULFONATE MONOOXYGENASE-RELATED"/>
    <property type="match status" value="1"/>
</dbReference>
<dbReference type="GO" id="GO:0046306">
    <property type="term" value="P:alkanesulfonate catabolic process"/>
    <property type="evidence" value="ECO:0007669"/>
    <property type="project" value="TreeGrafter"/>
</dbReference>
<gene>
    <name evidence="6" type="ORF">CGZ75_12860</name>
</gene>
<keyword evidence="4" id="KW-0503">Monooxygenase</keyword>
<evidence type="ECO:0000256" key="2">
    <source>
        <dbReference type="ARBA" id="ARBA00022643"/>
    </source>
</evidence>
<dbReference type="InterPro" id="IPR011251">
    <property type="entry name" value="Luciferase-like_dom"/>
</dbReference>
<dbReference type="EMBL" id="NMUQ01000002">
    <property type="protein sequence ID" value="OXM13898.1"/>
    <property type="molecule type" value="Genomic_DNA"/>
</dbReference>
<dbReference type="RefSeq" id="WP_089524724.1">
    <property type="nucleotide sequence ID" value="NZ_NMUQ01000002.1"/>
</dbReference>
<accession>A0A229NVL3</accession>
<comment type="caution">
    <text evidence="6">The sequence shown here is derived from an EMBL/GenBank/DDBJ whole genome shotgun (WGS) entry which is preliminary data.</text>
</comment>
<evidence type="ECO:0000256" key="3">
    <source>
        <dbReference type="ARBA" id="ARBA00023002"/>
    </source>
</evidence>
<dbReference type="SUPFAM" id="SSF51679">
    <property type="entry name" value="Bacterial luciferase-like"/>
    <property type="match status" value="1"/>
</dbReference>
<dbReference type="AlphaFoldDB" id="A0A229NVL3"/>
<proteinExistence type="predicted"/>
<keyword evidence="1" id="KW-0285">Flavoprotein</keyword>
<evidence type="ECO:0000313" key="7">
    <source>
        <dbReference type="Proteomes" id="UP000215145"/>
    </source>
</evidence>
<evidence type="ECO:0000256" key="1">
    <source>
        <dbReference type="ARBA" id="ARBA00022630"/>
    </source>
</evidence>
<evidence type="ECO:0000313" key="6">
    <source>
        <dbReference type="EMBL" id="OXM13898.1"/>
    </source>
</evidence>
<organism evidence="6 7">
    <name type="scientific">Paenibacillus herberti</name>
    <dbReference type="NCBI Taxonomy" id="1619309"/>
    <lineage>
        <taxon>Bacteria</taxon>
        <taxon>Bacillati</taxon>
        <taxon>Bacillota</taxon>
        <taxon>Bacilli</taxon>
        <taxon>Bacillales</taxon>
        <taxon>Paenibacillaceae</taxon>
        <taxon>Paenibacillus</taxon>
    </lineage>
</organism>
<keyword evidence="7" id="KW-1185">Reference proteome</keyword>
<sequence>MEFCWALPVSDVNECRKQAVDAEKYGFDGVLVASAKQALDPWILTMMMCQDTSRVRFLVAQNTNMLLPHITLKNLTSIHYLMGDRFDLNIVTGGIKQESLTGGDFPSHEHRYKRTNEFVKCMRLLMQGTTNFNGMNFSYSDLEVQPQFEGQSRLFIAGSSSAASEVALSAGDVMICYADTTLHLKNRIKQLKHEAALRNRTLKIGIYIDILAKAAQDEAIEIAYQKHEQFSGFHKKITKMYLNEVDSVGIRNNKHFKDQHDLWVEEHLWAGLSEVSRSVGLTVVGSFKQVSDKLGQYRDIGVDYFLVSGYLDESACETMGRHIIPCFK</sequence>
<feature type="domain" description="Luciferase-like" evidence="5">
    <location>
        <begin position="11"/>
        <end position="303"/>
    </location>
</feature>
<dbReference type="GO" id="GO:0008726">
    <property type="term" value="F:alkanesulfonate monooxygenase activity"/>
    <property type="evidence" value="ECO:0007669"/>
    <property type="project" value="TreeGrafter"/>
</dbReference>
<reference evidence="6 7" key="1">
    <citation type="submission" date="2017-07" db="EMBL/GenBank/DDBJ databases">
        <title>Paenibacillus herberti R33 genome sequencing and assembly.</title>
        <authorList>
            <person name="Su W."/>
        </authorList>
    </citation>
    <scope>NUCLEOTIDE SEQUENCE [LARGE SCALE GENOMIC DNA]</scope>
    <source>
        <strain evidence="6 7">R33</strain>
    </source>
</reference>
<evidence type="ECO:0000259" key="5">
    <source>
        <dbReference type="Pfam" id="PF00296"/>
    </source>
</evidence>
<dbReference type="InterPro" id="IPR050172">
    <property type="entry name" value="SsuD_RutA_monooxygenase"/>
</dbReference>
<dbReference type="Proteomes" id="UP000215145">
    <property type="component" value="Unassembled WGS sequence"/>
</dbReference>
<dbReference type="OrthoDB" id="9814695at2"/>
<dbReference type="Gene3D" id="3.20.20.30">
    <property type="entry name" value="Luciferase-like domain"/>
    <property type="match status" value="1"/>
</dbReference>
<keyword evidence="3" id="KW-0560">Oxidoreductase</keyword>
<keyword evidence="2" id="KW-0288">FMN</keyword>